<dbReference type="Proteomes" id="UP000694941">
    <property type="component" value="Unplaced"/>
</dbReference>
<keyword evidence="8" id="KW-1185">Reference proteome</keyword>
<name>A0ABM1S343_LIMPO</name>
<dbReference type="PANTHER" id="PTHR10736:SF0">
    <property type="entry name" value="BESTROPHIN HOMOLOG"/>
    <property type="match status" value="1"/>
</dbReference>
<keyword evidence="6" id="KW-0407">Ion channel</keyword>
<feature type="transmembrane region" description="Helical" evidence="6">
    <location>
        <begin position="229"/>
        <end position="250"/>
    </location>
</feature>
<feature type="compositionally biased region" description="Polar residues" evidence="7">
    <location>
        <begin position="580"/>
        <end position="604"/>
    </location>
</feature>
<keyword evidence="6" id="KW-0868">Chloride</keyword>
<keyword evidence="6" id="KW-0406">Ion transport</keyword>
<evidence type="ECO:0000256" key="7">
    <source>
        <dbReference type="SAM" id="MobiDB-lite"/>
    </source>
</evidence>
<keyword evidence="6" id="KW-0813">Transport</keyword>
<evidence type="ECO:0000313" key="9">
    <source>
        <dbReference type="RefSeq" id="XP_013794705.1"/>
    </source>
</evidence>
<reference evidence="9 10" key="1">
    <citation type="submission" date="2025-05" db="UniProtKB">
        <authorList>
            <consortium name="RefSeq"/>
        </authorList>
    </citation>
    <scope>IDENTIFICATION</scope>
    <source>
        <tissue evidence="9 10">Muscle</tissue>
    </source>
</reference>
<evidence type="ECO:0000256" key="1">
    <source>
        <dbReference type="ARBA" id="ARBA00004370"/>
    </source>
</evidence>
<keyword evidence="6" id="KW-0869">Chloride channel</keyword>
<comment type="function">
    <text evidence="6">Forms chloride channels.</text>
</comment>
<proteinExistence type="inferred from homology"/>
<dbReference type="InterPro" id="IPR000615">
    <property type="entry name" value="Bestrophin"/>
</dbReference>
<keyword evidence="6" id="KW-1003">Cell membrane</keyword>
<evidence type="ECO:0000313" key="10">
    <source>
        <dbReference type="RefSeq" id="XP_022238048.1"/>
    </source>
</evidence>
<feature type="transmembrane region" description="Helical" evidence="6">
    <location>
        <begin position="31"/>
        <end position="54"/>
    </location>
</feature>
<dbReference type="InterPro" id="IPR021134">
    <property type="entry name" value="Bestrophin-like"/>
</dbReference>
<gene>
    <name evidence="9 10" type="primary">LOC106478691</name>
</gene>
<sequence>MTVTYSLDVADARLLGFAKLLFKWRGSIYKLLYREIIIFCVTYFILTLLYRCILTEEQKIAFEKFSIYCETFTNLIPLSFVLGFYVAIVVGRWWQQYMSIPWPDKISMLISAYVHGNDERGRIIRRSLVRYLSLLSVLTFQTLSTAVKKRFPSLDHLEEAGLMTKEERQAYEDIPGSHGKWWVPAQWFTSLVVRARREGRIKDDILLKTLLDELHVYRGNCGMLYSYDWISVPLVYTQVVTLAIYTYFLACVMGRQYLDLSKGYSGHKIDLYVPIFTILQFFFYMGWLKVAESLINPFGDDDDDFELNWCLDRNLVVSTLIVDEMFQRHPLLVKDQYWDELEPQLPHTKSSITVRTQPYLGSTANLDVHPEESEFVPMETILEEDNSENAYTSVPNSPENEPLTPGGEDSVFQRGGMRFPEFPGSKLLNFLIGQSSSENVAQTPKREVNFPTSFLLKTPRQRSRTESGSDISGSRKFIEQEKKKSRSRLSLSSKKDVNNEESLCLMENASYEPNIYVSCASDPLKTQQGDEKTEFVDKICSKDSIIKSSQSTLETKIDINPTPNSTSVDELSFYEPHSLLSNKESSDTSSGNKEQQSIQLPSSESSEKEIQSPTKNVFDDLPTDFQPCTSSASEHPSLRDSDLPFTTDHSSGCSPEVGKSSPN</sequence>
<dbReference type="PANTHER" id="PTHR10736">
    <property type="entry name" value="BESTROPHIN"/>
    <property type="match status" value="1"/>
</dbReference>
<evidence type="ECO:0000256" key="2">
    <source>
        <dbReference type="ARBA" id="ARBA00022692"/>
    </source>
</evidence>
<organism evidence="8 10">
    <name type="scientific">Limulus polyphemus</name>
    <name type="common">Atlantic horseshoe crab</name>
    <dbReference type="NCBI Taxonomy" id="6850"/>
    <lineage>
        <taxon>Eukaryota</taxon>
        <taxon>Metazoa</taxon>
        <taxon>Ecdysozoa</taxon>
        <taxon>Arthropoda</taxon>
        <taxon>Chelicerata</taxon>
        <taxon>Merostomata</taxon>
        <taxon>Xiphosura</taxon>
        <taxon>Limulidae</taxon>
        <taxon>Limulus</taxon>
    </lineage>
</organism>
<feature type="transmembrane region" description="Helical" evidence="6">
    <location>
        <begin position="75"/>
        <end position="94"/>
    </location>
</feature>
<dbReference type="RefSeq" id="XP_013794705.1">
    <property type="nucleotide sequence ID" value="XM_013939251.2"/>
</dbReference>
<feature type="compositionally biased region" description="Polar residues" evidence="7">
    <location>
        <begin position="388"/>
        <end position="399"/>
    </location>
</feature>
<dbReference type="GeneID" id="106478691"/>
<feature type="region of interest" description="Disordered" evidence="7">
    <location>
        <begin position="451"/>
        <end position="493"/>
    </location>
</feature>
<evidence type="ECO:0000256" key="3">
    <source>
        <dbReference type="ARBA" id="ARBA00022989"/>
    </source>
</evidence>
<evidence type="ECO:0000256" key="5">
    <source>
        <dbReference type="ARBA" id="ARBA00034769"/>
    </source>
</evidence>
<feature type="region of interest" description="Disordered" evidence="7">
    <location>
        <begin position="388"/>
        <end position="414"/>
    </location>
</feature>
<feature type="transmembrane region" description="Helical" evidence="6">
    <location>
        <begin position="271"/>
        <end position="288"/>
    </location>
</feature>
<keyword evidence="3 6" id="KW-1133">Transmembrane helix</keyword>
<dbReference type="RefSeq" id="XP_022238048.1">
    <property type="nucleotide sequence ID" value="XM_022382340.1"/>
</dbReference>
<comment type="similarity">
    <text evidence="5 6">Belongs to the anion channel-forming bestrophin (TC 1.A.46) family. Calcium-sensitive chloride channel subfamily.</text>
</comment>
<keyword evidence="4 6" id="KW-0472">Membrane</keyword>
<comment type="subcellular location">
    <subcellularLocation>
        <location evidence="6">Cell membrane</location>
        <topology evidence="6">Multi-pass membrane protein</topology>
    </subcellularLocation>
    <subcellularLocation>
        <location evidence="1">Membrane</location>
    </subcellularLocation>
</comment>
<evidence type="ECO:0000313" key="8">
    <source>
        <dbReference type="Proteomes" id="UP000694941"/>
    </source>
</evidence>
<keyword evidence="2 6" id="KW-0812">Transmembrane</keyword>
<evidence type="ECO:0000256" key="6">
    <source>
        <dbReference type="RuleBase" id="RU363126"/>
    </source>
</evidence>
<protein>
    <recommendedName>
        <fullName evidence="6">Bestrophin homolog</fullName>
    </recommendedName>
</protein>
<evidence type="ECO:0000256" key="4">
    <source>
        <dbReference type="ARBA" id="ARBA00023136"/>
    </source>
</evidence>
<accession>A0ABM1S343</accession>
<feature type="region of interest" description="Disordered" evidence="7">
    <location>
        <begin position="580"/>
        <end position="663"/>
    </location>
</feature>
<dbReference type="Pfam" id="PF01062">
    <property type="entry name" value="Bestrophin"/>
    <property type="match status" value="1"/>
</dbReference>